<keyword evidence="2" id="KW-1185">Reference proteome</keyword>
<dbReference type="Proteomes" id="UP000186601">
    <property type="component" value="Unassembled WGS sequence"/>
</dbReference>
<comment type="caution">
    <text evidence="1">The sequence shown here is derived from an EMBL/GenBank/DDBJ whole genome shotgun (WGS) entry which is preliminary data.</text>
</comment>
<proteinExistence type="predicted"/>
<organism evidence="1 2">
    <name type="scientific">Hermanssonia centrifuga</name>
    <dbReference type="NCBI Taxonomy" id="98765"/>
    <lineage>
        <taxon>Eukaryota</taxon>
        <taxon>Fungi</taxon>
        <taxon>Dikarya</taxon>
        <taxon>Basidiomycota</taxon>
        <taxon>Agaricomycotina</taxon>
        <taxon>Agaricomycetes</taxon>
        <taxon>Polyporales</taxon>
        <taxon>Meruliaceae</taxon>
        <taxon>Hermanssonia</taxon>
    </lineage>
</organism>
<protein>
    <submittedName>
        <fullName evidence="1">Uncharacterized protein</fullName>
    </submittedName>
</protein>
<name>A0A2R6NN96_9APHY</name>
<accession>A0A2R6NN96</accession>
<gene>
    <name evidence="1" type="ORF">PHLCEN_2v10292</name>
</gene>
<sequence>MDVDKDEEDTTKVLTQEPMDIMIWVVEDLRNELTRELRQIDAPIFTPNGITLLESAYKDHRLKMSGSLLQTARISLKIAESTSSLHS</sequence>
<dbReference type="EMBL" id="MLYV02001052">
    <property type="protein sequence ID" value="PSR73872.1"/>
    <property type="molecule type" value="Genomic_DNA"/>
</dbReference>
<reference evidence="1 2" key="1">
    <citation type="submission" date="2018-02" db="EMBL/GenBank/DDBJ databases">
        <title>Genome sequence of the basidiomycete white-rot fungus Phlebia centrifuga.</title>
        <authorList>
            <person name="Granchi Z."/>
            <person name="Peng M."/>
            <person name="de Vries R.P."/>
            <person name="Hilden K."/>
            <person name="Makela M.R."/>
            <person name="Grigoriev I."/>
            <person name="Riley R."/>
        </authorList>
    </citation>
    <scope>NUCLEOTIDE SEQUENCE [LARGE SCALE GENOMIC DNA]</scope>
    <source>
        <strain evidence="1 2">FBCC195</strain>
    </source>
</reference>
<evidence type="ECO:0000313" key="1">
    <source>
        <dbReference type="EMBL" id="PSR73872.1"/>
    </source>
</evidence>
<evidence type="ECO:0000313" key="2">
    <source>
        <dbReference type="Proteomes" id="UP000186601"/>
    </source>
</evidence>
<dbReference type="AlphaFoldDB" id="A0A2R6NN96"/>